<evidence type="ECO:0000313" key="2">
    <source>
        <dbReference type="EMBL" id="RBP01614.1"/>
    </source>
</evidence>
<proteinExistence type="predicted"/>
<reference evidence="2 3" key="1">
    <citation type="submission" date="2018-06" db="EMBL/GenBank/DDBJ databases">
        <title>Genomic Encyclopedia of Type Strains, Phase IV (KMG-IV): sequencing the most valuable type-strain genomes for metagenomic binning, comparative biology and taxonomic classification.</title>
        <authorList>
            <person name="Goeker M."/>
        </authorList>
    </citation>
    <scope>NUCLEOTIDE SEQUENCE [LARGE SCALE GENOMIC DNA]</scope>
    <source>
        <strain evidence="2 3">DSM 15140</strain>
    </source>
</reference>
<dbReference type="Gene3D" id="2.60.40.1080">
    <property type="match status" value="1"/>
</dbReference>
<feature type="compositionally biased region" description="Acidic residues" evidence="1">
    <location>
        <begin position="40"/>
        <end position="50"/>
    </location>
</feature>
<dbReference type="Proteomes" id="UP000252254">
    <property type="component" value="Unassembled WGS sequence"/>
</dbReference>
<gene>
    <name evidence="2" type="ORF">DES48_101353</name>
</gene>
<feature type="region of interest" description="Disordered" evidence="1">
    <location>
        <begin position="31"/>
        <end position="50"/>
    </location>
</feature>
<keyword evidence="3" id="KW-1185">Reference proteome</keyword>
<sequence>MDGTVTGISPGDAVITVTTVDGGFITTTKVTVQEDKQGSEEPENDDETLVDEESTLGAFPVFGSVPFVLSLYLHETFN</sequence>
<evidence type="ECO:0008006" key="4">
    <source>
        <dbReference type="Google" id="ProtNLM"/>
    </source>
</evidence>
<dbReference type="AlphaFoldDB" id="A0A366EGV4"/>
<evidence type="ECO:0000256" key="1">
    <source>
        <dbReference type="SAM" id="MobiDB-lite"/>
    </source>
</evidence>
<accession>A0A366EGV4</accession>
<evidence type="ECO:0000313" key="3">
    <source>
        <dbReference type="Proteomes" id="UP000252254"/>
    </source>
</evidence>
<comment type="caution">
    <text evidence="2">The sequence shown here is derived from an EMBL/GenBank/DDBJ whole genome shotgun (WGS) entry which is preliminary data.</text>
</comment>
<name>A0A366EGV4_9BACI</name>
<dbReference type="EMBL" id="QNRI01000001">
    <property type="protein sequence ID" value="RBP01614.1"/>
    <property type="molecule type" value="Genomic_DNA"/>
</dbReference>
<organism evidence="2 3">
    <name type="scientific">Paraliobacillus ryukyuensis</name>
    <dbReference type="NCBI Taxonomy" id="200904"/>
    <lineage>
        <taxon>Bacteria</taxon>
        <taxon>Bacillati</taxon>
        <taxon>Bacillota</taxon>
        <taxon>Bacilli</taxon>
        <taxon>Bacillales</taxon>
        <taxon>Bacillaceae</taxon>
        <taxon>Paraliobacillus</taxon>
    </lineage>
</organism>
<dbReference type="STRING" id="200904.GCA_900168775_01760"/>
<protein>
    <recommendedName>
        <fullName evidence="4">Ig-like protein group 2</fullName>
    </recommendedName>
</protein>